<proteinExistence type="predicted"/>
<organism evidence="1">
    <name type="scientific">Indivirus ILV1</name>
    <dbReference type="NCBI Taxonomy" id="1977633"/>
    <lineage>
        <taxon>Viruses</taxon>
        <taxon>Varidnaviria</taxon>
        <taxon>Bamfordvirae</taxon>
        <taxon>Nucleocytoviricota</taxon>
        <taxon>Megaviricetes</taxon>
        <taxon>Imitervirales</taxon>
        <taxon>Mimiviridae</taxon>
        <taxon>Klosneuvirinae</taxon>
        <taxon>Indivirus</taxon>
    </lineage>
</organism>
<sequence>MKKKKEPDKNKSDKEKEYEEKYRKYITSYKTHKTSLENIIKNTDDLEKINDAVYRINLIICHTYQFLKLYYLYEFHNKGRIIVIDEQLVNTTMKLFCVRDKRGKNPSEKVVSLKQKLQKFYNNHYEKLLPEKLQISFTNLSTILDYEKKNIVTCIKTHISEHFEQCINRYINVLVDKDKNMNYIKYMKHYNPDNNLMHYMDTKTPEELKNRMIINGKNVPNNKKLSEPLKKKLMSVYTKELNVLKRDIMMNEDKCNPKYNEVKEKIRNDILNNLFNDYVKNALNNGLNNIYSIIDNSNQLINGELCTDDSVLPDDLKGYIKEYNKKRADKLITDILSNNITDNNTKLVKKKLIKQYMKTSIYDKINNDPLSLLPSLIKINIALEEKGLKTMSVFPLRRSIIPKYTTIDTTTLVHVLFPESMNKGEYLTKGNLKKYQSKIWETFFNMKNKIFKNKKYQFNYQIDTDGVGCSVLLIRKDLFNPNKRIRVNHIKKPVRFRSERYVDELMEEEKELYIQLKKAVIDPGKCDLIYATDGEVQSYTKKNGKSTYKIKSFRYTQRERNQETKKRKYSKIRENDKVNTVIKCNHIDESFINYLKENGYYEVMGYVKTHKISKTVKELEDILSSANSKSCNYKKTQEYIRIKSAINNVLQEYYQKKLYRKLRWNSYINNQKSEARMINQFKKIFGNPNETIVYFGNYGGSNLKHCEPTKGKGLRKIFRNVGYRLFLVDEYNTTKKNFITGQNNEKFLMRRNPRPFKQGVKLVHGLLRSKTIQSNEPMTTGHILVNRNTNGSMNISKLVDCVLRNTPIPPYLTR</sequence>
<reference evidence="1" key="1">
    <citation type="journal article" date="2017" name="Science">
        <title>Giant viruses with an expanded complement of translation system components.</title>
        <authorList>
            <person name="Schulz F."/>
            <person name="Yutin N."/>
            <person name="Ivanova N.N."/>
            <person name="Ortega D.R."/>
            <person name="Lee T.K."/>
            <person name="Vierheilig J."/>
            <person name="Daims H."/>
            <person name="Horn M."/>
            <person name="Wagner M."/>
            <person name="Jensen G.J."/>
            <person name="Kyrpides N.C."/>
            <person name="Koonin E.V."/>
            <person name="Woyke T."/>
        </authorList>
    </citation>
    <scope>NUCLEOTIDE SEQUENCE</scope>
    <source>
        <strain evidence="1">ILV1</strain>
    </source>
</reference>
<evidence type="ECO:0000313" key="1">
    <source>
        <dbReference type="EMBL" id="ARF09744.1"/>
    </source>
</evidence>
<gene>
    <name evidence="1" type="ORF">Indivirus_2_123</name>
</gene>
<protein>
    <submittedName>
        <fullName evidence="1">Uncharacterized protein</fullName>
    </submittedName>
</protein>
<accession>A0A1V0SDN3</accession>
<dbReference type="EMBL" id="KY684086">
    <property type="protein sequence ID" value="ARF09744.1"/>
    <property type="molecule type" value="Genomic_DNA"/>
</dbReference>
<name>A0A1V0SDN3_9VIRU</name>